<feature type="compositionally biased region" description="Polar residues" evidence="11">
    <location>
        <begin position="48"/>
        <end position="58"/>
    </location>
</feature>
<sequence>MRCRPLAVAAGLGLLLLLWKGGGLELSTLDPAGDDPLSVSARTRNDSESTPALANGPSSVAPASHDVSAENVTGHEVASPAPPRHRGGQPSRSALRMRAKAFPVRRLRQELTKRFDLGNWDTCTVVGNSGISIGKGRGSFIDENDAVVRVNSAPAGGEHSDDVGSRTTVSVINGWKLDSCVSGANCSCWDRQYKEGSRVFVVAYSILDVHEARGDVCGASNPSNFYLLQRQGDFPKFVQSLVRHYTSEKIKRNFPREAWPKLAEERRKVKLHYSTGFLAAVLAFTLCSKVSLFGFGKADQHHYFEGETQSEVADHDYDAEMLFYAEMESGEADVAAVFDVKQVTIY</sequence>
<keyword evidence="4" id="KW-0808">Transferase</keyword>
<keyword evidence="12" id="KW-0732">Signal</keyword>
<accession>A0AAX4P2V8</accession>
<organism evidence="13 14">
    <name type="scientific">Chloropicon roscoffensis</name>
    <dbReference type="NCBI Taxonomy" id="1461544"/>
    <lineage>
        <taxon>Eukaryota</taxon>
        <taxon>Viridiplantae</taxon>
        <taxon>Chlorophyta</taxon>
        <taxon>Chloropicophyceae</taxon>
        <taxon>Chloropicales</taxon>
        <taxon>Chloropicaceae</taxon>
        <taxon>Chloropicon</taxon>
    </lineage>
</organism>
<keyword evidence="3 13" id="KW-0328">Glycosyltransferase</keyword>
<evidence type="ECO:0000256" key="5">
    <source>
        <dbReference type="ARBA" id="ARBA00022692"/>
    </source>
</evidence>
<evidence type="ECO:0000256" key="7">
    <source>
        <dbReference type="ARBA" id="ARBA00022989"/>
    </source>
</evidence>
<protein>
    <submittedName>
        <fullName evidence="13">Sialyltransferase</fullName>
    </submittedName>
</protein>
<keyword evidence="10" id="KW-0325">Glycoprotein</keyword>
<evidence type="ECO:0000256" key="10">
    <source>
        <dbReference type="ARBA" id="ARBA00023180"/>
    </source>
</evidence>
<dbReference type="Gene3D" id="3.90.1480.20">
    <property type="entry name" value="Glycosyl transferase family 29"/>
    <property type="match status" value="1"/>
</dbReference>
<dbReference type="AlphaFoldDB" id="A0AAX4P2V8"/>
<dbReference type="EMBL" id="CP151503">
    <property type="protein sequence ID" value="WZN60554.1"/>
    <property type="molecule type" value="Genomic_DNA"/>
</dbReference>
<proteinExistence type="inferred from homology"/>
<feature type="region of interest" description="Disordered" evidence="11">
    <location>
        <begin position="29"/>
        <end position="95"/>
    </location>
</feature>
<name>A0AAX4P2V8_9CHLO</name>
<comment type="subcellular location">
    <subcellularLocation>
        <location evidence="1">Golgi apparatus membrane</location>
        <topology evidence="1">Single-pass type II membrane protein</topology>
    </subcellularLocation>
</comment>
<evidence type="ECO:0000256" key="9">
    <source>
        <dbReference type="ARBA" id="ARBA00023136"/>
    </source>
</evidence>
<keyword evidence="7" id="KW-1133">Transmembrane helix</keyword>
<evidence type="ECO:0000256" key="1">
    <source>
        <dbReference type="ARBA" id="ARBA00004323"/>
    </source>
</evidence>
<evidence type="ECO:0000256" key="6">
    <source>
        <dbReference type="ARBA" id="ARBA00022968"/>
    </source>
</evidence>
<evidence type="ECO:0000256" key="2">
    <source>
        <dbReference type="ARBA" id="ARBA00006003"/>
    </source>
</evidence>
<dbReference type="PANTHER" id="PTHR46779">
    <property type="entry name" value="BETA-1,6-GALACTOSYLTRANSFERASE GALT29A"/>
    <property type="match status" value="1"/>
</dbReference>
<evidence type="ECO:0000256" key="4">
    <source>
        <dbReference type="ARBA" id="ARBA00022679"/>
    </source>
</evidence>
<evidence type="ECO:0000256" key="8">
    <source>
        <dbReference type="ARBA" id="ARBA00023034"/>
    </source>
</evidence>
<dbReference type="PANTHER" id="PTHR46779:SF2">
    <property type="entry name" value="SIALYLTRANSFERASE-LIKE PROTEIN 2"/>
    <property type="match status" value="1"/>
</dbReference>
<gene>
    <name evidence="13" type="ORF">HKI87_03g20880</name>
</gene>
<dbReference type="GO" id="GO:0008373">
    <property type="term" value="F:sialyltransferase activity"/>
    <property type="evidence" value="ECO:0007669"/>
    <property type="project" value="InterPro"/>
</dbReference>
<dbReference type="Proteomes" id="UP001472866">
    <property type="component" value="Chromosome 03"/>
</dbReference>
<evidence type="ECO:0000256" key="11">
    <source>
        <dbReference type="SAM" id="MobiDB-lite"/>
    </source>
</evidence>
<feature type="signal peptide" evidence="12">
    <location>
        <begin position="1"/>
        <end position="23"/>
    </location>
</feature>
<feature type="chain" id="PRO_5043847806" evidence="12">
    <location>
        <begin position="24"/>
        <end position="346"/>
    </location>
</feature>
<dbReference type="InterPro" id="IPR038578">
    <property type="entry name" value="GT29-like_sf"/>
</dbReference>
<keyword evidence="5" id="KW-0812">Transmembrane</keyword>
<dbReference type="GO" id="GO:0000139">
    <property type="term" value="C:Golgi membrane"/>
    <property type="evidence" value="ECO:0007669"/>
    <property type="project" value="UniProtKB-SubCell"/>
</dbReference>
<keyword evidence="8" id="KW-0333">Golgi apparatus</keyword>
<dbReference type="InterPro" id="IPR001675">
    <property type="entry name" value="Glyco_trans_29"/>
</dbReference>
<evidence type="ECO:0000313" key="13">
    <source>
        <dbReference type="EMBL" id="WZN60554.1"/>
    </source>
</evidence>
<reference evidence="13 14" key="1">
    <citation type="submission" date="2024-03" db="EMBL/GenBank/DDBJ databases">
        <title>Complete genome sequence of the green alga Chloropicon roscoffensis RCC1871.</title>
        <authorList>
            <person name="Lemieux C."/>
            <person name="Pombert J.-F."/>
            <person name="Otis C."/>
            <person name="Turmel M."/>
        </authorList>
    </citation>
    <scope>NUCLEOTIDE SEQUENCE [LARGE SCALE GENOMIC DNA]</scope>
    <source>
        <strain evidence="13 14">RCC1871</strain>
    </source>
</reference>
<comment type="similarity">
    <text evidence="2">Belongs to the glycosyltransferase 29 family.</text>
</comment>
<keyword evidence="6" id="KW-0735">Signal-anchor</keyword>
<evidence type="ECO:0000313" key="14">
    <source>
        <dbReference type="Proteomes" id="UP001472866"/>
    </source>
</evidence>
<evidence type="ECO:0000256" key="3">
    <source>
        <dbReference type="ARBA" id="ARBA00022676"/>
    </source>
</evidence>
<keyword evidence="14" id="KW-1185">Reference proteome</keyword>
<evidence type="ECO:0000256" key="12">
    <source>
        <dbReference type="SAM" id="SignalP"/>
    </source>
</evidence>
<keyword evidence="9" id="KW-0472">Membrane</keyword>
<dbReference type="Pfam" id="PF00777">
    <property type="entry name" value="Glyco_transf_29"/>
    <property type="match status" value="1"/>
</dbReference>